<dbReference type="AlphaFoldDB" id="B4VQN2"/>
<name>B4VQN2_9CYAN</name>
<evidence type="ECO:0000313" key="2">
    <source>
        <dbReference type="Proteomes" id="UP000003835"/>
    </source>
</evidence>
<organism evidence="1 2">
    <name type="scientific">Coleofasciculus chthonoplastes PCC 7420</name>
    <dbReference type="NCBI Taxonomy" id="118168"/>
    <lineage>
        <taxon>Bacteria</taxon>
        <taxon>Bacillati</taxon>
        <taxon>Cyanobacteriota</taxon>
        <taxon>Cyanophyceae</taxon>
        <taxon>Coleofasciculales</taxon>
        <taxon>Coleofasciculaceae</taxon>
        <taxon>Coleofasciculus</taxon>
    </lineage>
</organism>
<dbReference type="eggNOG" id="ENOG5032UFG">
    <property type="taxonomic scope" value="Bacteria"/>
</dbReference>
<dbReference type="HOGENOM" id="CLU_930188_0_0_3"/>
<accession>B4VQN2</accession>
<keyword evidence="2" id="KW-1185">Reference proteome</keyword>
<reference evidence="1 2" key="1">
    <citation type="submission" date="2008-07" db="EMBL/GenBank/DDBJ databases">
        <authorList>
            <person name="Tandeau de Marsac N."/>
            <person name="Ferriera S."/>
            <person name="Johnson J."/>
            <person name="Kravitz S."/>
            <person name="Beeson K."/>
            <person name="Sutton G."/>
            <person name="Rogers Y.-H."/>
            <person name="Friedman R."/>
            <person name="Frazier M."/>
            <person name="Venter J.C."/>
        </authorList>
    </citation>
    <scope>NUCLEOTIDE SEQUENCE [LARGE SCALE GENOMIC DNA]</scope>
    <source>
        <strain evidence="1 2">PCC 7420</strain>
    </source>
</reference>
<dbReference type="EMBL" id="DS989848">
    <property type="protein sequence ID" value="EDX75614.1"/>
    <property type="molecule type" value="Genomic_DNA"/>
</dbReference>
<protein>
    <recommendedName>
        <fullName evidence="3">DUF4384 domain-containing protein</fullName>
    </recommendedName>
</protein>
<dbReference type="RefSeq" id="WP_006100755.1">
    <property type="nucleotide sequence ID" value="NZ_DS989848.1"/>
</dbReference>
<proteinExistence type="predicted"/>
<dbReference type="Proteomes" id="UP000003835">
    <property type="component" value="Unassembled WGS sequence"/>
</dbReference>
<dbReference type="OrthoDB" id="452710at2"/>
<evidence type="ECO:0000313" key="1">
    <source>
        <dbReference type="EMBL" id="EDX75614.1"/>
    </source>
</evidence>
<gene>
    <name evidence="1" type="ORF">MC7420_6269</name>
</gene>
<sequence length="294" mass="34357">MNYNQNFLDDINQQLFPQNFTDKHLRERIFFPLRFQRRESQPSHLEIAKQMSQTEPLQGVNCQTSINTTVQNVIRRLVEVFGEEMANDGVNTAPLIQRQRGKKGAWEVVYQWLWEDKFPRWQLDWIWQGLVKQADSPADWIRFTPVNPGDRKLVVPLGKMREQPVIGVNIPSMMHIDLECDAGHLLLLNRGSESQYVMCPSAAFAPRNRLTGETILMPQLGAICEQDKIRFDSPGKEEFLGIVVNRWLEFPWLKPNEAEPAPIWNTERLHQLWVSLEAEEKWRGFYQAFDVVEV</sequence>
<evidence type="ECO:0008006" key="3">
    <source>
        <dbReference type="Google" id="ProtNLM"/>
    </source>
</evidence>